<evidence type="ECO:0000313" key="1">
    <source>
        <dbReference type="EMBL" id="MBR8645497.1"/>
    </source>
</evidence>
<evidence type="ECO:0000313" key="2">
    <source>
        <dbReference type="Proteomes" id="UP000680045"/>
    </source>
</evidence>
<accession>A0A941J5X8</accession>
<dbReference type="AlphaFoldDB" id="A0A941J5X8"/>
<organism evidence="1 2">
    <name type="scientific">Peribacillus frigoritolerans</name>
    <dbReference type="NCBI Taxonomy" id="450367"/>
    <lineage>
        <taxon>Bacteria</taxon>
        <taxon>Bacillati</taxon>
        <taxon>Bacillota</taxon>
        <taxon>Bacilli</taxon>
        <taxon>Bacillales</taxon>
        <taxon>Bacillaceae</taxon>
        <taxon>Peribacillus</taxon>
    </lineage>
</organism>
<dbReference type="Gene3D" id="3.70.10.10">
    <property type="match status" value="1"/>
</dbReference>
<comment type="caution">
    <text evidence="1">The sequence shown here is derived from an EMBL/GenBank/DDBJ whole genome shotgun (WGS) entry which is preliminary data.</text>
</comment>
<dbReference type="EMBL" id="JAGTPW010000038">
    <property type="protein sequence ID" value="MBR8645497.1"/>
    <property type="molecule type" value="Genomic_DNA"/>
</dbReference>
<proteinExistence type="predicted"/>
<sequence length="42" mass="4649">MDALKAIKENEVKLSFGGPMRPVLIEQAIIPPIVIISPVRTY</sequence>
<reference evidence="1" key="1">
    <citation type="submission" date="2021-04" db="EMBL/GenBank/DDBJ databases">
        <title>Whole genome sequencing of Enterococci isolates from hospitalized patients.</title>
        <authorList>
            <person name="Ogoti B.M."/>
            <person name="Onyambu F.G."/>
        </authorList>
    </citation>
    <scope>NUCLEOTIDE SEQUENCE</scope>
    <source>
        <strain evidence="1">242</strain>
    </source>
</reference>
<name>A0A941J5X8_9BACI</name>
<gene>
    <name evidence="1" type="ORF">KEH51_19475</name>
</gene>
<protein>
    <submittedName>
        <fullName evidence="1">Uncharacterized protein</fullName>
    </submittedName>
</protein>
<dbReference type="Proteomes" id="UP000680045">
    <property type="component" value="Unassembled WGS sequence"/>
</dbReference>